<reference evidence="2" key="1">
    <citation type="journal article" date="2021" name="Nat. Commun.">
        <title>Genetic determinants of endophytism in the Arabidopsis root mycobiome.</title>
        <authorList>
            <person name="Mesny F."/>
            <person name="Miyauchi S."/>
            <person name="Thiergart T."/>
            <person name="Pickel B."/>
            <person name="Atanasova L."/>
            <person name="Karlsson M."/>
            <person name="Huettel B."/>
            <person name="Barry K.W."/>
            <person name="Haridas S."/>
            <person name="Chen C."/>
            <person name="Bauer D."/>
            <person name="Andreopoulos W."/>
            <person name="Pangilinan J."/>
            <person name="LaButti K."/>
            <person name="Riley R."/>
            <person name="Lipzen A."/>
            <person name="Clum A."/>
            <person name="Drula E."/>
            <person name="Henrissat B."/>
            <person name="Kohler A."/>
            <person name="Grigoriev I.V."/>
            <person name="Martin F.M."/>
            <person name="Hacquard S."/>
        </authorList>
    </citation>
    <scope>NUCLEOTIDE SEQUENCE</scope>
    <source>
        <strain evidence="2">MPI-CAGE-CH-0235</strain>
    </source>
</reference>
<organism evidence="2 3">
    <name type="scientific">Stachybotrys elegans</name>
    <dbReference type="NCBI Taxonomy" id="80388"/>
    <lineage>
        <taxon>Eukaryota</taxon>
        <taxon>Fungi</taxon>
        <taxon>Dikarya</taxon>
        <taxon>Ascomycota</taxon>
        <taxon>Pezizomycotina</taxon>
        <taxon>Sordariomycetes</taxon>
        <taxon>Hypocreomycetidae</taxon>
        <taxon>Hypocreales</taxon>
        <taxon>Stachybotryaceae</taxon>
        <taxon>Stachybotrys</taxon>
    </lineage>
</organism>
<accession>A0A8K0STT4</accession>
<dbReference type="EMBL" id="JAGPNK010000004">
    <property type="protein sequence ID" value="KAH7322763.1"/>
    <property type="molecule type" value="Genomic_DNA"/>
</dbReference>
<evidence type="ECO:0000313" key="2">
    <source>
        <dbReference type="EMBL" id="KAH7322763.1"/>
    </source>
</evidence>
<proteinExistence type="predicted"/>
<sequence>MTAALPHLSSSLCYTRWHLTTRNLFHWCLNLAANQSPKRHAAATDGSSATSPATSTQLIGSARHVATPSPKPRLREITAPSVQTSCSCDAHPPAGAR</sequence>
<dbReference type="Proteomes" id="UP000813444">
    <property type="component" value="Unassembled WGS sequence"/>
</dbReference>
<evidence type="ECO:0000256" key="1">
    <source>
        <dbReference type="SAM" id="MobiDB-lite"/>
    </source>
</evidence>
<feature type="compositionally biased region" description="Polar residues" evidence="1">
    <location>
        <begin position="45"/>
        <end position="59"/>
    </location>
</feature>
<comment type="caution">
    <text evidence="2">The sequence shown here is derived from an EMBL/GenBank/DDBJ whole genome shotgun (WGS) entry which is preliminary data.</text>
</comment>
<keyword evidence="3" id="KW-1185">Reference proteome</keyword>
<evidence type="ECO:0000313" key="3">
    <source>
        <dbReference type="Proteomes" id="UP000813444"/>
    </source>
</evidence>
<dbReference type="AlphaFoldDB" id="A0A8K0STT4"/>
<feature type="region of interest" description="Disordered" evidence="1">
    <location>
        <begin position="38"/>
        <end position="73"/>
    </location>
</feature>
<name>A0A8K0STT4_9HYPO</name>
<gene>
    <name evidence="2" type="ORF">B0I35DRAFT_187222</name>
</gene>
<protein>
    <submittedName>
        <fullName evidence="2">Uncharacterized protein</fullName>
    </submittedName>
</protein>